<evidence type="ECO:0000313" key="1">
    <source>
        <dbReference type="EMBL" id="GHA36219.1"/>
    </source>
</evidence>
<accession>A0A918VWN8</accession>
<dbReference type="EMBL" id="BMXB01000005">
    <property type="protein sequence ID" value="GHA36219.1"/>
    <property type="molecule type" value="Genomic_DNA"/>
</dbReference>
<reference evidence="1" key="1">
    <citation type="journal article" date="2014" name="Int. J. Syst. Evol. Microbiol.">
        <title>Complete genome sequence of Corynebacterium casei LMG S-19264T (=DSM 44701T), isolated from a smear-ripened cheese.</title>
        <authorList>
            <consortium name="US DOE Joint Genome Institute (JGI-PGF)"/>
            <person name="Walter F."/>
            <person name="Albersmeier A."/>
            <person name="Kalinowski J."/>
            <person name="Ruckert C."/>
        </authorList>
    </citation>
    <scope>NUCLEOTIDE SEQUENCE</scope>
    <source>
        <strain evidence="1">KCTC 12719</strain>
    </source>
</reference>
<evidence type="ECO:0000313" key="2">
    <source>
        <dbReference type="Proteomes" id="UP000610456"/>
    </source>
</evidence>
<gene>
    <name evidence="1" type="ORF">GCM10007103_17140</name>
</gene>
<dbReference type="Proteomes" id="UP000610456">
    <property type="component" value="Unassembled WGS sequence"/>
</dbReference>
<name>A0A918VWN8_9FLAO</name>
<dbReference type="RefSeq" id="WP_189604322.1">
    <property type="nucleotide sequence ID" value="NZ_BMXB01000005.1"/>
</dbReference>
<comment type="caution">
    <text evidence="1">The sequence shown here is derived from an EMBL/GenBank/DDBJ whole genome shotgun (WGS) entry which is preliminary data.</text>
</comment>
<protein>
    <submittedName>
        <fullName evidence="1">Uncharacterized protein</fullName>
    </submittedName>
</protein>
<sequence length="81" mass="9194">MLIQIFHSDANQQGLDKIDLIGIKEDDENLIVRYDLVNSDPDNDEEKLAPFLIVQVPKSKKNIMFIANGTASGKRIDFYVD</sequence>
<organism evidence="1 2">
    <name type="scientific">Salinimicrobium marinum</name>
    <dbReference type="NCBI Taxonomy" id="680283"/>
    <lineage>
        <taxon>Bacteria</taxon>
        <taxon>Pseudomonadati</taxon>
        <taxon>Bacteroidota</taxon>
        <taxon>Flavobacteriia</taxon>
        <taxon>Flavobacteriales</taxon>
        <taxon>Flavobacteriaceae</taxon>
        <taxon>Salinimicrobium</taxon>
    </lineage>
</organism>
<proteinExistence type="predicted"/>
<dbReference type="AlphaFoldDB" id="A0A918VWN8"/>
<keyword evidence="2" id="KW-1185">Reference proteome</keyword>
<reference evidence="1" key="2">
    <citation type="submission" date="2020-09" db="EMBL/GenBank/DDBJ databases">
        <authorList>
            <person name="Sun Q."/>
            <person name="Kim S."/>
        </authorList>
    </citation>
    <scope>NUCLEOTIDE SEQUENCE</scope>
    <source>
        <strain evidence="1">KCTC 12719</strain>
    </source>
</reference>